<evidence type="ECO:0000259" key="16">
    <source>
        <dbReference type="PROSITE" id="PS50011"/>
    </source>
</evidence>
<dbReference type="InterPro" id="IPR011009">
    <property type="entry name" value="Kinase-like_dom_sf"/>
</dbReference>
<feature type="transmembrane region" description="Helical" evidence="14">
    <location>
        <begin position="306"/>
        <end position="330"/>
    </location>
</feature>
<gene>
    <name evidence="17" type="primary">CAMRLK</name>
    <name evidence="17" type="ORF">CR513_36868</name>
</gene>
<feature type="non-terminal residue" evidence="17">
    <location>
        <position position="1"/>
    </location>
</feature>
<evidence type="ECO:0000256" key="11">
    <source>
        <dbReference type="ARBA" id="ARBA00023170"/>
    </source>
</evidence>
<evidence type="ECO:0000256" key="4">
    <source>
        <dbReference type="ARBA" id="ARBA00022692"/>
    </source>
</evidence>
<feature type="signal peptide" evidence="15">
    <location>
        <begin position="1"/>
        <end position="19"/>
    </location>
</feature>
<evidence type="ECO:0000256" key="7">
    <source>
        <dbReference type="ARBA" id="ARBA00022741"/>
    </source>
</evidence>
<dbReference type="PRINTS" id="PR00019">
    <property type="entry name" value="LEURICHRPT"/>
</dbReference>
<evidence type="ECO:0000256" key="9">
    <source>
        <dbReference type="ARBA" id="ARBA00022989"/>
    </source>
</evidence>
<reference evidence="17" key="1">
    <citation type="submission" date="2018-05" db="EMBL/GenBank/DDBJ databases">
        <title>Draft genome of Mucuna pruriens seed.</title>
        <authorList>
            <person name="Nnadi N.E."/>
            <person name="Vos R."/>
            <person name="Hasami M.H."/>
            <person name="Devisetty U.K."/>
            <person name="Aguiy J.C."/>
        </authorList>
    </citation>
    <scope>NUCLEOTIDE SEQUENCE [LARGE SCALE GENOMIC DNA]</scope>
    <source>
        <strain evidence="17">JCA_2017</strain>
    </source>
</reference>
<feature type="compositionally biased region" description="Basic and acidic residues" evidence="13">
    <location>
        <begin position="279"/>
        <end position="289"/>
    </location>
</feature>
<keyword evidence="5 15" id="KW-0732">Signal</keyword>
<dbReference type="Pfam" id="PF13855">
    <property type="entry name" value="LRR_8"/>
    <property type="match status" value="2"/>
</dbReference>
<keyword evidence="4 14" id="KW-0812">Transmembrane</keyword>
<evidence type="ECO:0000313" key="18">
    <source>
        <dbReference type="Proteomes" id="UP000257109"/>
    </source>
</evidence>
<keyword evidence="3" id="KW-0433">Leucine-rich repeat</keyword>
<dbReference type="GO" id="GO:0016020">
    <property type="term" value="C:membrane"/>
    <property type="evidence" value="ECO:0007669"/>
    <property type="project" value="UniProtKB-SubCell"/>
</dbReference>
<dbReference type="InterPro" id="IPR001611">
    <property type="entry name" value="Leu-rich_rpt"/>
</dbReference>
<organism evidence="17 18">
    <name type="scientific">Mucuna pruriens</name>
    <name type="common">Velvet bean</name>
    <name type="synonym">Dolichos pruriens</name>
    <dbReference type="NCBI Taxonomy" id="157652"/>
    <lineage>
        <taxon>Eukaryota</taxon>
        <taxon>Viridiplantae</taxon>
        <taxon>Streptophyta</taxon>
        <taxon>Embryophyta</taxon>
        <taxon>Tracheophyta</taxon>
        <taxon>Spermatophyta</taxon>
        <taxon>Magnoliopsida</taxon>
        <taxon>eudicotyledons</taxon>
        <taxon>Gunneridae</taxon>
        <taxon>Pentapetalae</taxon>
        <taxon>rosids</taxon>
        <taxon>fabids</taxon>
        <taxon>Fabales</taxon>
        <taxon>Fabaceae</taxon>
        <taxon>Papilionoideae</taxon>
        <taxon>50 kb inversion clade</taxon>
        <taxon>NPAAA clade</taxon>
        <taxon>indigoferoid/millettioid clade</taxon>
        <taxon>Phaseoleae</taxon>
        <taxon>Mucuna</taxon>
    </lineage>
</organism>
<keyword evidence="11 17" id="KW-0675">Receptor</keyword>
<evidence type="ECO:0000256" key="8">
    <source>
        <dbReference type="ARBA" id="ARBA00022840"/>
    </source>
</evidence>
<feature type="domain" description="Protein kinase" evidence="16">
    <location>
        <begin position="404"/>
        <end position="680"/>
    </location>
</feature>
<keyword evidence="18" id="KW-1185">Reference proteome</keyword>
<feature type="compositionally biased region" description="Polar residues" evidence="13">
    <location>
        <begin position="263"/>
        <end position="275"/>
    </location>
</feature>
<keyword evidence="9 14" id="KW-1133">Transmembrane helix</keyword>
<protein>
    <submittedName>
        <fullName evidence="17">Calmodulin-binding receptor kinase CaMRLK</fullName>
    </submittedName>
</protein>
<evidence type="ECO:0000256" key="1">
    <source>
        <dbReference type="ARBA" id="ARBA00004479"/>
    </source>
</evidence>
<dbReference type="InterPro" id="IPR001245">
    <property type="entry name" value="Ser-Thr/Tyr_kinase_cat_dom"/>
</dbReference>
<proteinExistence type="predicted"/>
<evidence type="ECO:0000256" key="3">
    <source>
        <dbReference type="ARBA" id="ARBA00022614"/>
    </source>
</evidence>
<keyword evidence="17" id="KW-0808">Transferase</keyword>
<dbReference type="Gene3D" id="3.30.200.20">
    <property type="entry name" value="Phosphorylase Kinase, domain 1"/>
    <property type="match status" value="1"/>
</dbReference>
<comment type="caution">
    <text evidence="17">The sequence shown here is derived from an EMBL/GenBank/DDBJ whole genome shotgun (WGS) entry which is preliminary data.</text>
</comment>
<evidence type="ECO:0000256" key="15">
    <source>
        <dbReference type="SAM" id="SignalP"/>
    </source>
</evidence>
<dbReference type="PANTHER" id="PTHR48006">
    <property type="entry name" value="LEUCINE-RICH REPEAT-CONTAINING PROTEIN DDB_G0281931-RELATED"/>
    <property type="match status" value="1"/>
</dbReference>
<dbReference type="PROSITE" id="PS50011">
    <property type="entry name" value="PROTEIN_KINASE_DOM"/>
    <property type="match status" value="1"/>
</dbReference>
<dbReference type="AlphaFoldDB" id="A0A371FVJ5"/>
<dbReference type="SUPFAM" id="SSF56112">
    <property type="entry name" value="Protein kinase-like (PK-like)"/>
    <property type="match status" value="1"/>
</dbReference>
<dbReference type="SMART" id="SM00369">
    <property type="entry name" value="LRR_TYP"/>
    <property type="match status" value="3"/>
</dbReference>
<keyword evidence="10 14" id="KW-0472">Membrane</keyword>
<keyword evidence="6" id="KW-0677">Repeat</keyword>
<dbReference type="Proteomes" id="UP000257109">
    <property type="component" value="Unassembled WGS sequence"/>
</dbReference>
<dbReference type="InterPro" id="IPR003591">
    <property type="entry name" value="Leu-rich_rpt_typical-subtyp"/>
</dbReference>
<dbReference type="FunFam" id="3.30.200.20:FF:000466">
    <property type="entry name" value="Putative LRR receptor-like serine/threonine-protein kinase"/>
    <property type="match status" value="1"/>
</dbReference>
<dbReference type="OrthoDB" id="1394818at2759"/>
<evidence type="ECO:0000256" key="5">
    <source>
        <dbReference type="ARBA" id="ARBA00022729"/>
    </source>
</evidence>
<dbReference type="Gene3D" id="3.80.10.10">
    <property type="entry name" value="Ribonuclease Inhibitor"/>
    <property type="match status" value="2"/>
</dbReference>
<dbReference type="PROSITE" id="PS51450">
    <property type="entry name" value="LRR"/>
    <property type="match status" value="2"/>
</dbReference>
<evidence type="ECO:0000313" key="17">
    <source>
        <dbReference type="EMBL" id="RDX82359.1"/>
    </source>
</evidence>
<keyword evidence="12" id="KW-0325">Glycoprotein</keyword>
<dbReference type="Pfam" id="PF00560">
    <property type="entry name" value="LRR_1"/>
    <property type="match status" value="1"/>
</dbReference>
<dbReference type="SUPFAM" id="SSF52058">
    <property type="entry name" value="L domain-like"/>
    <property type="match status" value="1"/>
</dbReference>
<dbReference type="InterPro" id="IPR051824">
    <property type="entry name" value="LRR_Rcpt-Like_S/T_Kinase"/>
</dbReference>
<sequence>MKPFCTFFILLALLVLVESKPSCKNEDQELVSKAFKYVSGFNSSWFERGSNCSNAEIKGINLSSKNLSGSISWKYLRNMSKLEILDLSGNSLQGQVPNWFWTSSTLLVLNLSDNRFGGSINPTSQNGSFSSIQTLNLSCNRFTNLLHLSGFSNLKSLDLSHNNLGTLPSGFQNLTNLHRLDLSNCNIKGNIKPISSLTSLSYLDLSNNTFNGSFPSDFPPLTNIKFLNISHNNFKASSTLDRFKQFGKSAFIHAGHNFNYNASKTPHLGSSSTPPHQKPHIENSKPVHAEKKRPKEKQKSKQKNRAMMAAVSCGSAVVVVGVCMCAVWCCRRKRQLAKRNKWAISKPVPLSIKMEKSGPFAFETESGTSWVADLKEPSTAPVVMFEKPLMNLTFVDLIAATSHFGKDSLLAEGRCGPVYRAVLPGDIHVAIKVLENARDVHHDDAVPLFVDLSQLKHPNLLPLSGYCIAGREKLVLYEFMSNGDLGRWLQELPTGETNVEDWSGDTWEIIQNGAVSRASSPEKMGWPIRHRIAVGVARGLAFLHHAGSRPVVHGHLVTSNVLLGDDFEPRIADFGFRKLGRESAANCSTETDVYCFGVVLMELLTGKAGTAETVVWVRKIVREGHGVRALDERLRLGGGDSESEMVESLRVAYLCTAESPGKRPTMQQVLGLLKDIHPSHGLD</sequence>
<dbReference type="GO" id="GO:0004672">
    <property type="term" value="F:protein kinase activity"/>
    <property type="evidence" value="ECO:0007669"/>
    <property type="project" value="InterPro"/>
</dbReference>
<keyword evidence="17" id="KW-0418">Kinase</keyword>
<feature type="chain" id="PRO_5016754682" evidence="15">
    <location>
        <begin position="20"/>
        <end position="683"/>
    </location>
</feature>
<name>A0A371FVJ5_MUCPR</name>
<feature type="compositionally biased region" description="Basic residues" evidence="13">
    <location>
        <begin position="290"/>
        <end position="304"/>
    </location>
</feature>
<evidence type="ECO:0000256" key="2">
    <source>
        <dbReference type="ARBA" id="ARBA00022553"/>
    </source>
</evidence>
<dbReference type="Pfam" id="PF07714">
    <property type="entry name" value="PK_Tyr_Ser-Thr"/>
    <property type="match status" value="1"/>
</dbReference>
<accession>A0A371FVJ5</accession>
<comment type="subcellular location">
    <subcellularLocation>
        <location evidence="1">Membrane</location>
        <topology evidence="1">Single-pass type I membrane protein</topology>
    </subcellularLocation>
</comment>
<dbReference type="GO" id="GO:0005524">
    <property type="term" value="F:ATP binding"/>
    <property type="evidence" value="ECO:0007669"/>
    <property type="project" value="UniProtKB-KW"/>
</dbReference>
<evidence type="ECO:0000256" key="6">
    <source>
        <dbReference type="ARBA" id="ARBA00022737"/>
    </source>
</evidence>
<keyword evidence="7" id="KW-0547">Nucleotide-binding</keyword>
<feature type="region of interest" description="Disordered" evidence="13">
    <location>
        <begin position="263"/>
        <end position="304"/>
    </location>
</feature>
<evidence type="ECO:0000256" key="12">
    <source>
        <dbReference type="ARBA" id="ARBA00023180"/>
    </source>
</evidence>
<dbReference type="PANTHER" id="PTHR48006:SF10">
    <property type="entry name" value="CALMODULIN-BINDING RECEPTOR KINASE CAMRLK"/>
    <property type="match status" value="1"/>
</dbReference>
<dbReference type="STRING" id="157652.A0A371FVJ5"/>
<evidence type="ECO:0000256" key="13">
    <source>
        <dbReference type="SAM" id="MobiDB-lite"/>
    </source>
</evidence>
<keyword evidence="8" id="KW-0067">ATP-binding</keyword>
<dbReference type="EMBL" id="QJKJ01007654">
    <property type="protein sequence ID" value="RDX82359.1"/>
    <property type="molecule type" value="Genomic_DNA"/>
</dbReference>
<keyword evidence="2" id="KW-0597">Phosphoprotein</keyword>
<evidence type="ECO:0000256" key="14">
    <source>
        <dbReference type="SAM" id="Phobius"/>
    </source>
</evidence>
<dbReference type="InterPro" id="IPR000719">
    <property type="entry name" value="Prot_kinase_dom"/>
</dbReference>
<dbReference type="Gene3D" id="1.10.510.10">
    <property type="entry name" value="Transferase(Phosphotransferase) domain 1"/>
    <property type="match status" value="2"/>
</dbReference>
<evidence type="ECO:0000256" key="10">
    <source>
        <dbReference type="ARBA" id="ARBA00023136"/>
    </source>
</evidence>
<dbReference type="InterPro" id="IPR032675">
    <property type="entry name" value="LRR_dom_sf"/>
</dbReference>
<dbReference type="FunFam" id="3.80.10.10:FF:001678">
    <property type="entry name" value="Calmodulin-binding receptor kinase CaMRLK"/>
    <property type="match status" value="1"/>
</dbReference>